<dbReference type="AlphaFoldDB" id="A0A6J8ADK9"/>
<sequence>MDSIDLLEWDPIFLTQSSYSQVSEEKESDILSYFDLKPSDNDLEITRHQFRHGQPETAKSLQNKIEESVPKNSVKKYKWGYNAFNSWQAERRLRPISDNLGIPPNCLQKDLVHMDKTELSTSLQYFIAEAKKKTEGYYRHQKSSSINFFTDPEFLRARQVLDAVMKERATEGLGANTRKQADVISVDEETSLYDKGILGVDNPQQLLDTLLYLCGLHFALRGGTEHRRLRLNSNPQITGPFQDKDAKLRYLLYKEDVSKANAGGLKHRKVVPKCVRAFENPENRNKCIVTVFEKYKSLWKTPIGHNTLQGTVKRLCTSIGLTGKRTNHSLRASAATRLYNAGIEEQRVAETTGHRSNAVRVYKRTSADQQIEASNILYGLRPSDGTKKAKPSAAAGAPVGSASVECSTDESDKKTVTCNFSFNFSL</sequence>
<dbReference type="PANTHER" id="PTHR21446">
    <property type="entry name" value="DUF3504 DOMAIN-CONTAINING PROTEIN"/>
    <property type="match status" value="1"/>
</dbReference>
<name>A0A6J8ADK9_MYTCO</name>
<protein>
    <submittedName>
        <fullName evidence="7">Uncharacterized protein</fullName>
    </submittedName>
</protein>
<evidence type="ECO:0000259" key="6">
    <source>
        <dbReference type="Pfam" id="PF12012"/>
    </source>
</evidence>
<dbReference type="InterPro" id="IPR052787">
    <property type="entry name" value="MAVS"/>
</dbReference>
<feature type="domain" description="Tyr recombinase" evidence="5">
    <location>
        <begin position="300"/>
        <end position="363"/>
    </location>
</feature>
<evidence type="ECO:0000259" key="5">
    <source>
        <dbReference type="Pfam" id="PF00589"/>
    </source>
</evidence>
<dbReference type="Pfam" id="PF00589">
    <property type="entry name" value="Phage_integrase"/>
    <property type="match status" value="1"/>
</dbReference>
<dbReference type="Pfam" id="PF12012">
    <property type="entry name" value="DUF3504"/>
    <property type="match status" value="1"/>
</dbReference>
<reference evidence="7 8" key="1">
    <citation type="submission" date="2020-06" db="EMBL/GenBank/DDBJ databases">
        <authorList>
            <person name="Li R."/>
            <person name="Bekaert M."/>
        </authorList>
    </citation>
    <scope>NUCLEOTIDE SEQUENCE [LARGE SCALE GENOMIC DNA]</scope>
    <source>
        <strain evidence="8">wild</strain>
    </source>
</reference>
<dbReference type="GO" id="GO:0003677">
    <property type="term" value="F:DNA binding"/>
    <property type="evidence" value="ECO:0007669"/>
    <property type="project" value="InterPro"/>
</dbReference>
<accession>A0A6J8ADK9</accession>
<feature type="domain" description="ZMYM2-like/QRICH1 C-terminal" evidence="6">
    <location>
        <begin position="183"/>
        <end position="297"/>
    </location>
</feature>
<dbReference type="InterPro" id="IPR013762">
    <property type="entry name" value="Integrase-like_cat_sf"/>
</dbReference>
<dbReference type="InterPro" id="IPR011010">
    <property type="entry name" value="DNA_brk_join_enz"/>
</dbReference>
<keyword evidence="4" id="KW-0233">DNA recombination</keyword>
<dbReference type="InterPro" id="IPR002104">
    <property type="entry name" value="Integrase_catalytic"/>
</dbReference>
<keyword evidence="8" id="KW-1185">Reference proteome</keyword>
<gene>
    <name evidence="7" type="ORF">MCOR_6238</name>
</gene>
<evidence type="ECO:0000256" key="1">
    <source>
        <dbReference type="ARBA" id="ARBA00022499"/>
    </source>
</evidence>
<dbReference type="Proteomes" id="UP000507470">
    <property type="component" value="Unassembled WGS sequence"/>
</dbReference>
<dbReference type="GO" id="GO:0006310">
    <property type="term" value="P:DNA recombination"/>
    <property type="evidence" value="ECO:0007669"/>
    <property type="project" value="UniProtKB-KW"/>
</dbReference>
<evidence type="ECO:0000313" key="7">
    <source>
        <dbReference type="EMBL" id="CAC5365643.1"/>
    </source>
</evidence>
<dbReference type="OrthoDB" id="6141201at2759"/>
<evidence type="ECO:0000256" key="4">
    <source>
        <dbReference type="ARBA" id="ARBA00023172"/>
    </source>
</evidence>
<keyword evidence="3" id="KW-0832">Ubl conjugation</keyword>
<keyword evidence="2" id="KW-0597">Phosphoprotein</keyword>
<dbReference type="SUPFAM" id="SSF56349">
    <property type="entry name" value="DNA breaking-rejoining enzymes"/>
    <property type="match status" value="1"/>
</dbReference>
<dbReference type="InterPro" id="IPR021893">
    <property type="entry name" value="ZMYM2-like_C"/>
</dbReference>
<organism evidence="7 8">
    <name type="scientific">Mytilus coruscus</name>
    <name type="common">Sea mussel</name>
    <dbReference type="NCBI Taxonomy" id="42192"/>
    <lineage>
        <taxon>Eukaryota</taxon>
        <taxon>Metazoa</taxon>
        <taxon>Spiralia</taxon>
        <taxon>Lophotrochozoa</taxon>
        <taxon>Mollusca</taxon>
        <taxon>Bivalvia</taxon>
        <taxon>Autobranchia</taxon>
        <taxon>Pteriomorphia</taxon>
        <taxon>Mytilida</taxon>
        <taxon>Mytiloidea</taxon>
        <taxon>Mytilidae</taxon>
        <taxon>Mytilinae</taxon>
        <taxon>Mytilus</taxon>
    </lineage>
</organism>
<evidence type="ECO:0000256" key="3">
    <source>
        <dbReference type="ARBA" id="ARBA00022843"/>
    </source>
</evidence>
<dbReference type="PANTHER" id="PTHR21446:SF12">
    <property type="entry name" value="POTASSIUM CHANNEL TETRAMERIZATION DOMAIN CONTAINING 1"/>
    <property type="match status" value="1"/>
</dbReference>
<dbReference type="GO" id="GO:0015074">
    <property type="term" value="P:DNA integration"/>
    <property type="evidence" value="ECO:0007669"/>
    <property type="project" value="InterPro"/>
</dbReference>
<dbReference type="Gene3D" id="1.10.443.10">
    <property type="entry name" value="Intergrase catalytic core"/>
    <property type="match status" value="1"/>
</dbReference>
<evidence type="ECO:0000256" key="2">
    <source>
        <dbReference type="ARBA" id="ARBA00022553"/>
    </source>
</evidence>
<keyword evidence="1" id="KW-1017">Isopeptide bond</keyword>
<evidence type="ECO:0000313" key="8">
    <source>
        <dbReference type="Proteomes" id="UP000507470"/>
    </source>
</evidence>
<proteinExistence type="predicted"/>
<dbReference type="EMBL" id="CACVKT020001149">
    <property type="protein sequence ID" value="CAC5365643.1"/>
    <property type="molecule type" value="Genomic_DNA"/>
</dbReference>